<comment type="similarity">
    <text evidence="1">Belongs to the AHA1 family.</text>
</comment>
<evidence type="ECO:0000313" key="3">
    <source>
        <dbReference type="EMBL" id="MBB6068875.1"/>
    </source>
</evidence>
<dbReference type="RefSeq" id="WP_170031332.1">
    <property type="nucleotide sequence ID" value="NZ_JABDTL010000001.1"/>
</dbReference>
<evidence type="ECO:0000259" key="2">
    <source>
        <dbReference type="Pfam" id="PF08327"/>
    </source>
</evidence>
<name>A0A841GVK3_9BACT</name>
<dbReference type="EMBL" id="JACHIA010000001">
    <property type="protein sequence ID" value="MBB6068875.1"/>
    <property type="molecule type" value="Genomic_DNA"/>
</dbReference>
<dbReference type="Gene3D" id="3.30.530.20">
    <property type="match status" value="1"/>
</dbReference>
<comment type="caution">
    <text evidence="3">The sequence shown here is derived from an EMBL/GenBank/DDBJ whole genome shotgun (WGS) entry which is preliminary data.</text>
</comment>
<accession>A0A841GVK3</accession>
<dbReference type="InterPro" id="IPR013538">
    <property type="entry name" value="ASHA1/2-like_C"/>
</dbReference>
<protein>
    <submittedName>
        <fullName evidence="3">Uncharacterized protein YndB with AHSA1/START domain</fullName>
    </submittedName>
</protein>
<dbReference type="SUPFAM" id="SSF55961">
    <property type="entry name" value="Bet v1-like"/>
    <property type="match status" value="1"/>
</dbReference>
<sequence>MIQIANPDLDLTLSRIIRAPRSVVWNAWADPASFEQWWVPAPARCKVMEMDLRPGGAFVTRISEDGGEFGPHMNACFLAVDEQERIVFTNALVGGWRPAENPFVTAIITLRDHGDGTEYSVQAMHKNNADRNMHDELGFYDGWGTVVEQLARFTERNG</sequence>
<proteinExistence type="inferred from homology"/>
<feature type="domain" description="Activator of Hsp90 ATPase homologue 1/2-like C-terminal" evidence="2">
    <location>
        <begin position="18"/>
        <end position="153"/>
    </location>
</feature>
<keyword evidence="4" id="KW-1185">Reference proteome</keyword>
<evidence type="ECO:0000256" key="1">
    <source>
        <dbReference type="ARBA" id="ARBA00006817"/>
    </source>
</evidence>
<dbReference type="Proteomes" id="UP000582837">
    <property type="component" value="Unassembled WGS sequence"/>
</dbReference>
<gene>
    <name evidence="3" type="ORF">HNQ61_000486</name>
</gene>
<dbReference type="InterPro" id="IPR023393">
    <property type="entry name" value="START-like_dom_sf"/>
</dbReference>
<reference evidence="3 4" key="1">
    <citation type="submission" date="2020-08" db="EMBL/GenBank/DDBJ databases">
        <title>Genomic Encyclopedia of Type Strains, Phase IV (KMG-IV): sequencing the most valuable type-strain genomes for metagenomic binning, comparative biology and taxonomic classification.</title>
        <authorList>
            <person name="Goeker M."/>
        </authorList>
    </citation>
    <scope>NUCLEOTIDE SEQUENCE [LARGE SCALE GENOMIC DNA]</scope>
    <source>
        <strain evidence="3 4">DSM 29007</strain>
    </source>
</reference>
<evidence type="ECO:0000313" key="4">
    <source>
        <dbReference type="Proteomes" id="UP000582837"/>
    </source>
</evidence>
<dbReference type="Pfam" id="PF08327">
    <property type="entry name" value="AHSA1"/>
    <property type="match status" value="1"/>
</dbReference>
<organism evidence="3 4">
    <name type="scientific">Longimicrobium terrae</name>
    <dbReference type="NCBI Taxonomy" id="1639882"/>
    <lineage>
        <taxon>Bacteria</taxon>
        <taxon>Pseudomonadati</taxon>
        <taxon>Gemmatimonadota</taxon>
        <taxon>Longimicrobiia</taxon>
        <taxon>Longimicrobiales</taxon>
        <taxon>Longimicrobiaceae</taxon>
        <taxon>Longimicrobium</taxon>
    </lineage>
</organism>
<dbReference type="CDD" id="cd08896">
    <property type="entry name" value="SRPBCC_CalC_Aha1-like_3"/>
    <property type="match status" value="1"/>
</dbReference>
<dbReference type="AlphaFoldDB" id="A0A841GVK3"/>